<dbReference type="Proteomes" id="UP000009325">
    <property type="component" value="Unassembled WGS sequence"/>
</dbReference>
<reference evidence="1 2" key="1">
    <citation type="submission" date="2012-08" db="EMBL/GenBank/DDBJ databases">
        <title>Draft Genome Sequences of Lactobacillus equicursoris CIP 110162T, isolated from thoroughbred racehorse feces and Lactobacillus sp. CRBIP 24.137 isolated from urine of human.</title>
        <authorList>
            <person name="Cousin S."/>
            <person name="Loux V."/>
            <person name="Ma L."/>
            <person name="Creno S."/>
            <person name="Clermont D."/>
            <person name="Bizet C."/>
            <person name="Bouchier C."/>
        </authorList>
    </citation>
    <scope>NUCLEOTIDE SEQUENCE [LARGE SCALE GENOMIC DNA]</scope>
    <source>
        <strain evidence="1 2">66c</strain>
    </source>
</reference>
<sequence>MNNIIPVYDIGDLGKTIADYDTIVKTKNSGESSNNKKFNDNLQKIVDNLLN</sequence>
<gene>
    <name evidence="1" type="ORF">BN146_02715</name>
</gene>
<dbReference type="AlphaFoldDB" id="K0NV58"/>
<dbReference type="EMBL" id="CALZ01000052">
    <property type="protein sequence ID" value="CCK83180.1"/>
    <property type="molecule type" value="Genomic_DNA"/>
</dbReference>
<evidence type="ECO:0000313" key="1">
    <source>
        <dbReference type="EMBL" id="CCK83180.1"/>
    </source>
</evidence>
<protein>
    <submittedName>
        <fullName evidence="1">Conserved domain protein</fullName>
    </submittedName>
</protein>
<name>K0NV58_9LACO</name>
<organism evidence="1 2">
    <name type="scientific">Lactobacillus equicursoris 66c</name>
    <dbReference type="NCBI Taxonomy" id="872326"/>
    <lineage>
        <taxon>Bacteria</taxon>
        <taxon>Bacillati</taxon>
        <taxon>Bacillota</taxon>
        <taxon>Bacilli</taxon>
        <taxon>Lactobacillales</taxon>
        <taxon>Lactobacillaceae</taxon>
        <taxon>Lactobacillus</taxon>
    </lineage>
</organism>
<accession>K0NV58</accession>
<proteinExistence type="predicted"/>
<comment type="caution">
    <text evidence="1">The sequence shown here is derived from an EMBL/GenBank/DDBJ whole genome shotgun (WGS) entry which is preliminary data.</text>
</comment>
<evidence type="ECO:0000313" key="2">
    <source>
        <dbReference type="Proteomes" id="UP000009325"/>
    </source>
</evidence>